<gene>
    <name evidence="2" type="ORF">CP967_01025</name>
</gene>
<proteinExistence type="predicted"/>
<name>A0A5J6F3X7_9ACTN</name>
<evidence type="ECO:0000259" key="1">
    <source>
        <dbReference type="PROSITE" id="PS50801"/>
    </source>
</evidence>
<dbReference type="Pfam" id="PF13466">
    <property type="entry name" value="STAS_2"/>
    <property type="match status" value="1"/>
</dbReference>
<organism evidence="2 3">
    <name type="scientific">Streptomyces nitrosporeus</name>
    <dbReference type="NCBI Taxonomy" id="28894"/>
    <lineage>
        <taxon>Bacteria</taxon>
        <taxon>Bacillati</taxon>
        <taxon>Actinomycetota</taxon>
        <taxon>Actinomycetes</taxon>
        <taxon>Kitasatosporales</taxon>
        <taxon>Streptomycetaceae</taxon>
        <taxon>Streptomyces</taxon>
    </lineage>
</organism>
<dbReference type="Gene3D" id="3.30.750.24">
    <property type="entry name" value="STAS domain"/>
    <property type="match status" value="1"/>
</dbReference>
<evidence type="ECO:0000313" key="2">
    <source>
        <dbReference type="EMBL" id="QEU70727.1"/>
    </source>
</evidence>
<dbReference type="InterPro" id="IPR058548">
    <property type="entry name" value="MlaB-like_STAS"/>
</dbReference>
<dbReference type="SUPFAM" id="SSF52091">
    <property type="entry name" value="SpoIIaa-like"/>
    <property type="match status" value="1"/>
</dbReference>
<keyword evidence="3" id="KW-1185">Reference proteome</keyword>
<dbReference type="KEGG" id="snk:CP967_01025"/>
<dbReference type="PROSITE" id="PS50801">
    <property type="entry name" value="STAS"/>
    <property type="match status" value="1"/>
</dbReference>
<accession>A0A5J6F3X7</accession>
<dbReference type="Proteomes" id="UP000326178">
    <property type="component" value="Chromosome"/>
</dbReference>
<dbReference type="AlphaFoldDB" id="A0A5J6F3X7"/>
<dbReference type="RefSeq" id="WP_150486090.1">
    <property type="nucleotide sequence ID" value="NZ_BMUV01000011.1"/>
</dbReference>
<dbReference type="EMBL" id="CP023702">
    <property type="protein sequence ID" value="QEU70727.1"/>
    <property type="molecule type" value="Genomic_DNA"/>
</dbReference>
<reference evidence="2 3" key="1">
    <citation type="submission" date="2017-09" db="EMBL/GenBank/DDBJ databases">
        <authorList>
            <person name="Lee N."/>
            <person name="Cho B.-K."/>
        </authorList>
    </citation>
    <scope>NUCLEOTIDE SEQUENCE [LARGE SCALE GENOMIC DNA]</scope>
    <source>
        <strain evidence="2 3">ATCC 12769</strain>
    </source>
</reference>
<feature type="domain" description="STAS" evidence="1">
    <location>
        <begin position="42"/>
        <end position="109"/>
    </location>
</feature>
<dbReference type="CDD" id="cd07043">
    <property type="entry name" value="STAS_anti-anti-sigma_factors"/>
    <property type="match status" value="1"/>
</dbReference>
<protein>
    <submittedName>
        <fullName evidence="2">Anti-sigma factor antagonist</fullName>
    </submittedName>
</protein>
<dbReference type="InterPro" id="IPR002645">
    <property type="entry name" value="STAS_dom"/>
</dbReference>
<dbReference type="InterPro" id="IPR036513">
    <property type="entry name" value="STAS_dom_sf"/>
</dbReference>
<evidence type="ECO:0000313" key="3">
    <source>
        <dbReference type="Proteomes" id="UP000326178"/>
    </source>
</evidence>
<dbReference type="OrthoDB" id="3481860at2"/>
<sequence>MRLSPRCRRTAPRTCTDVRPAGTCPRWRTAPSPRSTPRYGGMVLGLSGLTYCDSTGVTVLIGAYQRSRATGSPASPAGASPDQMRVFTVVGLDQVLTFHPSTEGAVASLGR</sequence>